<dbReference type="GeneID" id="62209365"/>
<gene>
    <name evidence="3" type="ORF">GT037_011140</name>
</gene>
<organism evidence="3 4">
    <name type="scientific">Alternaria burnsii</name>
    <dbReference type="NCBI Taxonomy" id="1187904"/>
    <lineage>
        <taxon>Eukaryota</taxon>
        <taxon>Fungi</taxon>
        <taxon>Dikarya</taxon>
        <taxon>Ascomycota</taxon>
        <taxon>Pezizomycotina</taxon>
        <taxon>Dothideomycetes</taxon>
        <taxon>Pleosporomycetidae</taxon>
        <taxon>Pleosporales</taxon>
        <taxon>Pleosporineae</taxon>
        <taxon>Pleosporaceae</taxon>
        <taxon>Alternaria</taxon>
        <taxon>Alternaria sect. Alternaria</taxon>
    </lineage>
</organism>
<evidence type="ECO:0000259" key="2">
    <source>
        <dbReference type="Pfam" id="PF22725"/>
    </source>
</evidence>
<dbReference type="RefSeq" id="XP_038781083.1">
    <property type="nucleotide sequence ID" value="XM_038936187.1"/>
</dbReference>
<evidence type="ECO:0000313" key="3">
    <source>
        <dbReference type="EMBL" id="KAF7670689.1"/>
    </source>
</evidence>
<dbReference type="PANTHER" id="PTHR42840">
    <property type="entry name" value="NAD(P)-BINDING ROSSMANN-FOLD SUPERFAMILY PROTEIN-RELATED"/>
    <property type="match status" value="1"/>
</dbReference>
<comment type="similarity">
    <text evidence="1">Belongs to the Gfo/Idh/MocA family.</text>
</comment>
<dbReference type="PANTHER" id="PTHR42840:SF10">
    <property type="entry name" value="BINDING ROSSMANN FOLD OXIDOREDUCTASE, PUTATIVE-RELATED"/>
    <property type="match status" value="1"/>
</dbReference>
<name>A0A8H7AUE0_9PLEO</name>
<dbReference type="Proteomes" id="UP000596902">
    <property type="component" value="Unassembled WGS sequence"/>
</dbReference>
<dbReference type="Gene3D" id="3.30.360.10">
    <property type="entry name" value="Dihydrodipicolinate Reductase, domain 2"/>
    <property type="match status" value="1"/>
</dbReference>
<dbReference type="GO" id="GO:0006740">
    <property type="term" value="P:NADPH regeneration"/>
    <property type="evidence" value="ECO:0007669"/>
    <property type="project" value="TreeGrafter"/>
</dbReference>
<reference evidence="3" key="1">
    <citation type="submission" date="2020-01" db="EMBL/GenBank/DDBJ databases">
        <authorList>
            <person name="Feng Z.H.Z."/>
        </authorList>
    </citation>
    <scope>NUCLEOTIDE SEQUENCE</scope>
    <source>
        <strain evidence="3">CBS107.38</strain>
    </source>
</reference>
<dbReference type="EMBL" id="JAAABM010000029">
    <property type="protein sequence ID" value="KAF7670689.1"/>
    <property type="molecule type" value="Genomic_DNA"/>
</dbReference>
<proteinExistence type="inferred from homology"/>
<keyword evidence="4" id="KW-1185">Reference proteome</keyword>
<sequence length="243" mass="26617">MCEKPNSVDVITAATVIEKAQSRPDLKFLVPFTRRYDKSYCEAKDLIESGELGEIHAVETWMSDVQDPAGHFVAFAAHSCGIFLDMGIYHRVTAIGQRAVYTDLAAFGDADNAWGFVEFTNGKVWTTHLARTATNGLEDSTRVCGTKGHSIVSSASIVEIRDKHGVRKQTVPDAFKLFPQTYETNITGFTNAILFDNPLTSLAEDAVEAGKICTALQHSYRAGQSVYFNDEGFPILNDGTPTP</sequence>
<dbReference type="Pfam" id="PF22725">
    <property type="entry name" value="GFO_IDH_MocA_C3"/>
    <property type="match status" value="1"/>
</dbReference>
<evidence type="ECO:0000313" key="4">
    <source>
        <dbReference type="Proteomes" id="UP000596902"/>
    </source>
</evidence>
<dbReference type="InterPro" id="IPR055170">
    <property type="entry name" value="GFO_IDH_MocA-like_dom"/>
</dbReference>
<accession>A0A8H7AUE0</accession>
<evidence type="ECO:0000256" key="1">
    <source>
        <dbReference type="ARBA" id="ARBA00010928"/>
    </source>
</evidence>
<dbReference type="AlphaFoldDB" id="A0A8H7AUE0"/>
<dbReference type="SUPFAM" id="SSF55347">
    <property type="entry name" value="Glyceraldehyde-3-phosphate dehydrogenase-like, C-terminal domain"/>
    <property type="match status" value="1"/>
</dbReference>
<comment type="caution">
    <text evidence="3">The sequence shown here is derived from an EMBL/GenBank/DDBJ whole genome shotgun (WGS) entry which is preliminary data.</text>
</comment>
<protein>
    <recommendedName>
        <fullName evidence="2">GFO/IDH/MocA-like oxidoreductase domain-containing protein</fullName>
    </recommendedName>
</protein>
<dbReference type="GO" id="GO:0016491">
    <property type="term" value="F:oxidoreductase activity"/>
    <property type="evidence" value="ECO:0007669"/>
    <property type="project" value="TreeGrafter"/>
</dbReference>
<reference evidence="3" key="2">
    <citation type="submission" date="2020-08" db="EMBL/GenBank/DDBJ databases">
        <title>Draft Genome Sequence of Cumin Blight Pathogen Alternaria burnsii.</title>
        <authorList>
            <person name="Feng Z."/>
        </authorList>
    </citation>
    <scope>NUCLEOTIDE SEQUENCE</scope>
    <source>
        <strain evidence="3">CBS107.38</strain>
    </source>
</reference>
<feature type="domain" description="GFO/IDH/MocA-like oxidoreductase" evidence="2">
    <location>
        <begin position="42"/>
        <end position="148"/>
    </location>
</feature>
<dbReference type="GO" id="GO:0005737">
    <property type="term" value="C:cytoplasm"/>
    <property type="evidence" value="ECO:0007669"/>
    <property type="project" value="TreeGrafter"/>
</dbReference>